<evidence type="ECO:0000256" key="6">
    <source>
        <dbReference type="ARBA" id="ARBA00022660"/>
    </source>
</evidence>
<evidence type="ECO:0000256" key="1">
    <source>
        <dbReference type="ARBA" id="ARBA00004225"/>
    </source>
</evidence>
<comment type="subcellular location">
    <subcellularLocation>
        <location evidence="1">Mitochondrion membrane</location>
        <topology evidence="1">Multi-pass membrane protein</topology>
    </subcellularLocation>
</comment>
<keyword evidence="13 16" id="KW-0472">Membrane</keyword>
<evidence type="ECO:0000256" key="15">
    <source>
        <dbReference type="ARBA" id="ARBA00049551"/>
    </source>
</evidence>
<evidence type="ECO:0000256" key="2">
    <source>
        <dbReference type="ARBA" id="ARBA00005698"/>
    </source>
</evidence>
<evidence type="ECO:0000256" key="16">
    <source>
        <dbReference type="SAM" id="Phobius"/>
    </source>
</evidence>
<feature type="transmembrane region" description="Helical" evidence="16">
    <location>
        <begin position="80"/>
        <end position="104"/>
    </location>
</feature>
<organism evidence="17">
    <name type="scientific">Cucujoidea sp. 15 KM-2017</name>
    <dbReference type="NCBI Taxonomy" id="2219351"/>
    <lineage>
        <taxon>Eukaryota</taxon>
        <taxon>Metazoa</taxon>
        <taxon>Ecdysozoa</taxon>
        <taxon>Arthropoda</taxon>
        <taxon>Hexapoda</taxon>
        <taxon>Insecta</taxon>
        <taxon>Pterygota</taxon>
        <taxon>Neoptera</taxon>
        <taxon>Endopterygota</taxon>
        <taxon>Coleoptera</taxon>
        <taxon>Polyphaga</taxon>
        <taxon>Cucujiformia</taxon>
    </lineage>
</organism>
<dbReference type="AlphaFoldDB" id="A0A346RH50"/>
<protein>
    <recommendedName>
        <fullName evidence="4">NADH-ubiquinone oxidoreductase chain 6</fullName>
        <ecNumber evidence="3">7.1.1.2</ecNumber>
    </recommendedName>
    <alternativeName>
        <fullName evidence="14">NADH dehydrogenase subunit 6</fullName>
    </alternativeName>
</protein>
<name>A0A346RH50_9CUCU</name>
<evidence type="ECO:0000256" key="3">
    <source>
        <dbReference type="ARBA" id="ARBA00012944"/>
    </source>
</evidence>
<comment type="similarity">
    <text evidence="2">Belongs to the complex I subunit 6 family.</text>
</comment>
<evidence type="ECO:0000256" key="12">
    <source>
        <dbReference type="ARBA" id="ARBA00023128"/>
    </source>
</evidence>
<keyword evidence="6" id="KW-0679">Respiratory chain</keyword>
<reference evidence="17" key="1">
    <citation type="journal article" date="2018" name="J. ISSAAS">
        <title>The contribution of mitochondrial metagenomics to large-scale data mining and phylogenetic analysis of Coleoptera.</title>
        <authorList>
            <person name="Miller K."/>
            <person name="Linard B."/>
            <person name="Motyka M."/>
            <person name="Bocek M."/>
            <person name="Vogler A.P."/>
        </authorList>
    </citation>
    <scope>NUCLEOTIDE SEQUENCE</scope>
</reference>
<geneLocation type="mitochondrion" evidence="17"/>
<keyword evidence="12 17" id="KW-0496">Mitochondrion</keyword>
<evidence type="ECO:0000256" key="7">
    <source>
        <dbReference type="ARBA" id="ARBA00022692"/>
    </source>
</evidence>
<dbReference type="EMBL" id="MG193394">
    <property type="protein sequence ID" value="AXS65397.1"/>
    <property type="molecule type" value="Genomic_DNA"/>
</dbReference>
<dbReference type="EC" id="7.1.1.2" evidence="3"/>
<keyword evidence="9" id="KW-0249">Electron transport</keyword>
<evidence type="ECO:0000256" key="4">
    <source>
        <dbReference type="ARBA" id="ARBA00021095"/>
    </source>
</evidence>
<feature type="transmembrane region" description="Helical" evidence="16">
    <location>
        <begin position="47"/>
        <end position="68"/>
    </location>
</feature>
<dbReference type="GO" id="GO:0031966">
    <property type="term" value="C:mitochondrial membrane"/>
    <property type="evidence" value="ECO:0007669"/>
    <property type="project" value="UniProtKB-SubCell"/>
</dbReference>
<dbReference type="InterPro" id="IPR050269">
    <property type="entry name" value="ComplexI_Subunit6"/>
</dbReference>
<proteinExistence type="inferred from homology"/>
<keyword evidence="5" id="KW-0813">Transport</keyword>
<evidence type="ECO:0000256" key="11">
    <source>
        <dbReference type="ARBA" id="ARBA00023027"/>
    </source>
</evidence>
<feature type="transmembrane region" description="Helical" evidence="16">
    <location>
        <begin position="136"/>
        <end position="156"/>
    </location>
</feature>
<comment type="catalytic activity">
    <reaction evidence="15">
        <text>a ubiquinone + NADH + 5 H(+)(in) = a ubiquinol + NAD(+) + 4 H(+)(out)</text>
        <dbReference type="Rhea" id="RHEA:29091"/>
        <dbReference type="Rhea" id="RHEA-COMP:9565"/>
        <dbReference type="Rhea" id="RHEA-COMP:9566"/>
        <dbReference type="ChEBI" id="CHEBI:15378"/>
        <dbReference type="ChEBI" id="CHEBI:16389"/>
        <dbReference type="ChEBI" id="CHEBI:17976"/>
        <dbReference type="ChEBI" id="CHEBI:57540"/>
        <dbReference type="ChEBI" id="CHEBI:57945"/>
        <dbReference type="EC" id="7.1.1.2"/>
    </reaction>
</comment>
<evidence type="ECO:0000313" key="17">
    <source>
        <dbReference type="EMBL" id="AXS65397.1"/>
    </source>
</evidence>
<sequence length="167" mass="19944">MLLLMMFFWLFNMIFIALNHPLTLGMILLIQTIIISLMTGLMNLNFWFSYMIFLIMVGGMLVLFMYMTNVASNEKFIYSFKMNIFIVTSMITFVIFLIMDYYFFNFNMNNQLMLKMNNFSNISLSMNKYFNFPMNMIYSLLIIYLFITLIAVVKITDINYGPLRQMK</sequence>
<evidence type="ECO:0000256" key="10">
    <source>
        <dbReference type="ARBA" id="ARBA00022989"/>
    </source>
</evidence>
<accession>A0A346RH50</accession>
<keyword evidence="10 16" id="KW-1133">Transmembrane helix</keyword>
<gene>
    <name evidence="17" type="primary">nad6</name>
</gene>
<dbReference type="PANTHER" id="PTHR11435:SF1">
    <property type="entry name" value="NADH-UBIQUINONE OXIDOREDUCTASE CHAIN 6"/>
    <property type="match status" value="1"/>
</dbReference>
<dbReference type="PANTHER" id="PTHR11435">
    <property type="entry name" value="NADH UBIQUINONE OXIDOREDUCTASE SUBUNIT ND6"/>
    <property type="match status" value="1"/>
</dbReference>
<evidence type="ECO:0000256" key="14">
    <source>
        <dbReference type="ARBA" id="ARBA00031019"/>
    </source>
</evidence>
<feature type="transmembrane region" description="Helical" evidence="16">
    <location>
        <begin position="7"/>
        <end position="35"/>
    </location>
</feature>
<keyword evidence="11" id="KW-0520">NAD</keyword>
<dbReference type="GO" id="GO:0008137">
    <property type="term" value="F:NADH dehydrogenase (ubiquinone) activity"/>
    <property type="evidence" value="ECO:0007669"/>
    <property type="project" value="UniProtKB-EC"/>
</dbReference>
<keyword evidence="7 16" id="KW-0812">Transmembrane</keyword>
<keyword evidence="8" id="KW-1278">Translocase</keyword>
<evidence type="ECO:0000256" key="5">
    <source>
        <dbReference type="ARBA" id="ARBA00022448"/>
    </source>
</evidence>
<evidence type="ECO:0000256" key="8">
    <source>
        <dbReference type="ARBA" id="ARBA00022967"/>
    </source>
</evidence>
<evidence type="ECO:0000256" key="13">
    <source>
        <dbReference type="ARBA" id="ARBA00023136"/>
    </source>
</evidence>
<evidence type="ECO:0000256" key="9">
    <source>
        <dbReference type="ARBA" id="ARBA00022982"/>
    </source>
</evidence>